<dbReference type="PIRSF" id="PIRSF012318">
    <property type="entry name" value="UCP012318"/>
    <property type="match status" value="1"/>
</dbReference>
<reference evidence="2 3" key="1">
    <citation type="submission" date="2017-07" db="EMBL/GenBank/DDBJ databases">
        <title>Acidovorax KNDSW TSA 6 genome sequence and assembly.</title>
        <authorList>
            <person name="Mayilraj S."/>
        </authorList>
    </citation>
    <scope>NUCLEOTIDE SEQUENCE [LARGE SCALE GENOMIC DNA]</scope>
    <source>
        <strain evidence="2 3">KNDSW-TSA6</strain>
    </source>
</reference>
<dbReference type="InterPro" id="IPR007402">
    <property type="entry name" value="DUF455"/>
</dbReference>
<feature type="region of interest" description="Disordered" evidence="1">
    <location>
        <begin position="38"/>
        <end position="69"/>
    </location>
</feature>
<organism evidence="2 3">
    <name type="scientific">Acidovorax kalamii</name>
    <dbReference type="NCBI Taxonomy" id="2004485"/>
    <lineage>
        <taxon>Bacteria</taxon>
        <taxon>Pseudomonadati</taxon>
        <taxon>Pseudomonadota</taxon>
        <taxon>Betaproteobacteria</taxon>
        <taxon>Burkholderiales</taxon>
        <taxon>Comamonadaceae</taxon>
        <taxon>Acidovorax</taxon>
    </lineage>
</organism>
<dbReference type="SUPFAM" id="SSF47240">
    <property type="entry name" value="Ferritin-like"/>
    <property type="match status" value="1"/>
</dbReference>
<dbReference type="CDD" id="cd00657">
    <property type="entry name" value="Ferritin_like"/>
    <property type="match status" value="1"/>
</dbReference>
<evidence type="ECO:0000313" key="2">
    <source>
        <dbReference type="EMBL" id="OYD52229.1"/>
    </source>
</evidence>
<dbReference type="Pfam" id="PF04305">
    <property type="entry name" value="DUF455"/>
    <property type="match status" value="1"/>
</dbReference>
<sequence length="267" mass="30114">MELRQRALQVLCLADPEQKAAAALDLYTQAATLSIAENTPAPPDGMHDLPGRPARPELRRHTDVARRSPATPEGRAILIHAIAHIEFNAINLALDAVWRFGGMPREYYLDWMLVAAEEAQHFRLLRDHLRSQGHDYGDFPAHQGLWTMCEKTSHDILARMALVPRTLEARGLDATPQIQAKLRQVGTPDALAAVAILDTILRDEVGHVAIGNHWYRWLCERAGHDPETHYGTLVAQYEAPRLKPPFNETARRKAGFTDNELRWLQQL</sequence>
<keyword evidence="3" id="KW-1185">Reference proteome</keyword>
<dbReference type="RefSeq" id="WP_094285741.1">
    <property type="nucleotide sequence ID" value="NZ_NOIG01000001.1"/>
</dbReference>
<dbReference type="PANTHER" id="PTHR42782">
    <property type="entry name" value="SI:CH73-314G15.3"/>
    <property type="match status" value="1"/>
</dbReference>
<evidence type="ECO:0000256" key="1">
    <source>
        <dbReference type="SAM" id="MobiDB-lite"/>
    </source>
</evidence>
<evidence type="ECO:0000313" key="3">
    <source>
        <dbReference type="Proteomes" id="UP000215441"/>
    </source>
</evidence>
<dbReference type="Proteomes" id="UP000215441">
    <property type="component" value="Unassembled WGS sequence"/>
</dbReference>
<gene>
    <name evidence="2" type="ORF">CBY09_01710</name>
</gene>
<comment type="caution">
    <text evidence="2">The sequence shown here is derived from an EMBL/GenBank/DDBJ whole genome shotgun (WGS) entry which is preliminary data.</text>
</comment>
<dbReference type="PANTHER" id="PTHR42782:SF4">
    <property type="entry name" value="DUF455 DOMAIN-CONTAINING PROTEIN"/>
    <property type="match status" value="1"/>
</dbReference>
<evidence type="ECO:0008006" key="4">
    <source>
        <dbReference type="Google" id="ProtNLM"/>
    </source>
</evidence>
<dbReference type="OrthoDB" id="9778629at2"/>
<dbReference type="InterPro" id="IPR011197">
    <property type="entry name" value="UCP012318"/>
</dbReference>
<proteinExistence type="predicted"/>
<feature type="compositionally biased region" description="Basic and acidic residues" evidence="1">
    <location>
        <begin position="45"/>
        <end position="66"/>
    </location>
</feature>
<dbReference type="InterPro" id="IPR009078">
    <property type="entry name" value="Ferritin-like_SF"/>
</dbReference>
<dbReference type="EMBL" id="NOIG01000001">
    <property type="protein sequence ID" value="OYD52229.1"/>
    <property type="molecule type" value="Genomic_DNA"/>
</dbReference>
<dbReference type="AlphaFoldDB" id="A0A235ET83"/>
<accession>A0A235ET83</accession>
<name>A0A235ET83_9BURK</name>
<protein>
    <recommendedName>
        <fullName evidence="4">DUF455 domain-containing protein</fullName>
    </recommendedName>
</protein>